<evidence type="ECO:0000313" key="1">
    <source>
        <dbReference type="EMBL" id="MCE7002098.1"/>
    </source>
</evidence>
<dbReference type="EMBL" id="JAJVCN010000001">
    <property type="protein sequence ID" value="MCE7002098.1"/>
    <property type="molecule type" value="Genomic_DNA"/>
</dbReference>
<comment type="caution">
    <text evidence="1">The sequence shown here is derived from an EMBL/GenBank/DDBJ whole genome shotgun (WGS) entry which is preliminary data.</text>
</comment>
<protein>
    <submittedName>
        <fullName evidence="1">Uncharacterized protein</fullName>
    </submittedName>
</protein>
<keyword evidence="2" id="KW-1185">Reference proteome</keyword>
<sequence length="46" mass="4877">MALGLFPGMAVPFGPVRSFTREIAEVIGDQIESARCEVSVLPAQDA</sequence>
<name>A0ABS8Z4Z2_9PSEU</name>
<gene>
    <name evidence="1" type="ORF">LWC34_04550</name>
</gene>
<reference evidence="1 2" key="1">
    <citation type="submission" date="2021-12" db="EMBL/GenBank/DDBJ databases">
        <title>Genome sequence of Kibdelosporangium philippinense ATCC 49844.</title>
        <authorList>
            <person name="Fedorov E.A."/>
            <person name="Omeragic M."/>
            <person name="Shalygina K.F."/>
            <person name="Maclea K.S."/>
        </authorList>
    </citation>
    <scope>NUCLEOTIDE SEQUENCE [LARGE SCALE GENOMIC DNA]</scope>
    <source>
        <strain evidence="1 2">ATCC 49844</strain>
    </source>
</reference>
<dbReference type="Proteomes" id="UP001521150">
    <property type="component" value="Unassembled WGS sequence"/>
</dbReference>
<proteinExistence type="predicted"/>
<dbReference type="RefSeq" id="WP_233723135.1">
    <property type="nucleotide sequence ID" value="NZ_JAJVCN010000001.1"/>
</dbReference>
<organism evidence="1 2">
    <name type="scientific">Kibdelosporangium philippinense</name>
    <dbReference type="NCBI Taxonomy" id="211113"/>
    <lineage>
        <taxon>Bacteria</taxon>
        <taxon>Bacillati</taxon>
        <taxon>Actinomycetota</taxon>
        <taxon>Actinomycetes</taxon>
        <taxon>Pseudonocardiales</taxon>
        <taxon>Pseudonocardiaceae</taxon>
        <taxon>Kibdelosporangium</taxon>
    </lineage>
</organism>
<evidence type="ECO:0000313" key="2">
    <source>
        <dbReference type="Proteomes" id="UP001521150"/>
    </source>
</evidence>
<accession>A0ABS8Z4Z2</accession>